<feature type="domain" description="Transposase IS200-like" evidence="1">
    <location>
        <begin position="9"/>
        <end position="137"/>
    </location>
</feature>
<sequence length="184" mass="22171">MPNYRRNFVPGGIYFFTAVTHLRQPFLTSDLARKCLREAIEEVREDHPFEMIAQVLLPDHWHTIWQLPEGDVAYPMRWSRIKELFTRKWLEAGGEEFQQSESRIKYRRRGVWQKRYWEHTVDGPQDLKRCVDYVHWNPRKHAFVQRVADWSLSSFHRYVDAGEYTIDWGGTDPVPNWHAPEWGE</sequence>
<dbReference type="KEGG" id="amob:HG15A2_46630"/>
<dbReference type="EMBL" id="CP036263">
    <property type="protein sequence ID" value="QDT01321.1"/>
    <property type="molecule type" value="Genomic_DNA"/>
</dbReference>
<dbReference type="InterPro" id="IPR052715">
    <property type="entry name" value="RAYT_transposase"/>
</dbReference>
<dbReference type="Gene3D" id="3.30.70.1290">
    <property type="entry name" value="Transposase IS200-like"/>
    <property type="match status" value="1"/>
</dbReference>
<protein>
    <submittedName>
        <fullName evidence="2">Transposase IS200 like protein</fullName>
    </submittedName>
</protein>
<evidence type="ECO:0000313" key="3">
    <source>
        <dbReference type="Proteomes" id="UP000319852"/>
    </source>
</evidence>
<organism evidence="2 3">
    <name type="scientific">Adhaeretor mobilis</name>
    <dbReference type="NCBI Taxonomy" id="1930276"/>
    <lineage>
        <taxon>Bacteria</taxon>
        <taxon>Pseudomonadati</taxon>
        <taxon>Planctomycetota</taxon>
        <taxon>Planctomycetia</taxon>
        <taxon>Pirellulales</taxon>
        <taxon>Lacipirellulaceae</taxon>
        <taxon>Adhaeretor</taxon>
    </lineage>
</organism>
<name>A0A517N2G7_9BACT</name>
<dbReference type="AlphaFoldDB" id="A0A517N2G7"/>
<dbReference type="PANTHER" id="PTHR36966:SF1">
    <property type="entry name" value="REP-ASSOCIATED TYROSINE TRANSPOSASE"/>
    <property type="match status" value="1"/>
</dbReference>
<dbReference type="SUPFAM" id="SSF143422">
    <property type="entry name" value="Transposase IS200-like"/>
    <property type="match status" value="1"/>
</dbReference>
<dbReference type="GO" id="GO:0043565">
    <property type="term" value="F:sequence-specific DNA binding"/>
    <property type="evidence" value="ECO:0007669"/>
    <property type="project" value="TreeGrafter"/>
</dbReference>
<accession>A0A517N2G7</accession>
<keyword evidence="3" id="KW-1185">Reference proteome</keyword>
<dbReference type="OrthoDB" id="277009at2"/>
<dbReference type="GO" id="GO:0006313">
    <property type="term" value="P:DNA transposition"/>
    <property type="evidence" value="ECO:0007669"/>
    <property type="project" value="InterPro"/>
</dbReference>
<dbReference type="GO" id="GO:0004803">
    <property type="term" value="F:transposase activity"/>
    <property type="evidence" value="ECO:0007669"/>
    <property type="project" value="InterPro"/>
</dbReference>
<proteinExistence type="predicted"/>
<reference evidence="2 3" key="1">
    <citation type="submission" date="2019-02" db="EMBL/GenBank/DDBJ databases">
        <title>Deep-cultivation of Planctomycetes and their phenomic and genomic characterization uncovers novel biology.</title>
        <authorList>
            <person name="Wiegand S."/>
            <person name="Jogler M."/>
            <person name="Boedeker C."/>
            <person name="Pinto D."/>
            <person name="Vollmers J."/>
            <person name="Rivas-Marin E."/>
            <person name="Kohn T."/>
            <person name="Peeters S.H."/>
            <person name="Heuer A."/>
            <person name="Rast P."/>
            <person name="Oberbeckmann S."/>
            <person name="Bunk B."/>
            <person name="Jeske O."/>
            <person name="Meyerdierks A."/>
            <person name="Storesund J.E."/>
            <person name="Kallscheuer N."/>
            <person name="Luecker S."/>
            <person name="Lage O.M."/>
            <person name="Pohl T."/>
            <person name="Merkel B.J."/>
            <person name="Hornburger P."/>
            <person name="Mueller R.-W."/>
            <person name="Bruemmer F."/>
            <person name="Labrenz M."/>
            <person name="Spormann A.M."/>
            <person name="Op den Camp H."/>
            <person name="Overmann J."/>
            <person name="Amann R."/>
            <person name="Jetten M.S.M."/>
            <person name="Mascher T."/>
            <person name="Medema M.H."/>
            <person name="Devos D.P."/>
            <person name="Kaster A.-K."/>
            <person name="Ovreas L."/>
            <person name="Rohde M."/>
            <person name="Galperin M.Y."/>
            <person name="Jogler C."/>
        </authorList>
    </citation>
    <scope>NUCLEOTIDE SEQUENCE [LARGE SCALE GENOMIC DNA]</scope>
    <source>
        <strain evidence="2 3">HG15A2</strain>
    </source>
</reference>
<dbReference type="InterPro" id="IPR002686">
    <property type="entry name" value="Transposase_17"/>
</dbReference>
<dbReference type="NCBIfam" id="NF047646">
    <property type="entry name" value="REP_Tyr_transpos"/>
    <property type="match status" value="1"/>
</dbReference>
<dbReference type="SMART" id="SM01321">
    <property type="entry name" value="Y1_Tnp"/>
    <property type="match status" value="1"/>
</dbReference>
<dbReference type="Pfam" id="PF01797">
    <property type="entry name" value="Y1_Tnp"/>
    <property type="match status" value="1"/>
</dbReference>
<gene>
    <name evidence="2" type="ORF">HG15A2_46630</name>
</gene>
<dbReference type="InterPro" id="IPR036515">
    <property type="entry name" value="Transposase_17_sf"/>
</dbReference>
<evidence type="ECO:0000259" key="1">
    <source>
        <dbReference type="SMART" id="SM01321"/>
    </source>
</evidence>
<dbReference type="RefSeq" id="WP_145063425.1">
    <property type="nucleotide sequence ID" value="NZ_CP036263.1"/>
</dbReference>
<evidence type="ECO:0000313" key="2">
    <source>
        <dbReference type="EMBL" id="QDT01321.1"/>
    </source>
</evidence>
<dbReference type="PANTHER" id="PTHR36966">
    <property type="entry name" value="REP-ASSOCIATED TYROSINE TRANSPOSASE"/>
    <property type="match status" value="1"/>
</dbReference>
<dbReference type="Proteomes" id="UP000319852">
    <property type="component" value="Chromosome"/>
</dbReference>